<evidence type="ECO:0000313" key="3">
    <source>
        <dbReference type="Proteomes" id="UP001165780"/>
    </source>
</evidence>
<gene>
    <name evidence="4" type="primary">LOC109275505</name>
</gene>
<proteinExistence type="predicted"/>
<feature type="chain" id="PRO_5040984462" evidence="2">
    <location>
        <begin position="31"/>
        <end position="127"/>
    </location>
</feature>
<evidence type="ECO:0000256" key="2">
    <source>
        <dbReference type="SAM" id="SignalP"/>
    </source>
</evidence>
<evidence type="ECO:0000256" key="1">
    <source>
        <dbReference type="SAM" id="MobiDB-lite"/>
    </source>
</evidence>
<reference evidence="4" key="1">
    <citation type="submission" date="2025-08" db="UniProtKB">
        <authorList>
            <consortium name="RefSeq"/>
        </authorList>
    </citation>
    <scope>IDENTIFICATION</scope>
    <source>
        <tissue evidence="4">Whole blood</tissue>
    </source>
</reference>
<organism evidence="3 4">
    <name type="scientific">Panthera pardus</name>
    <name type="common">Leopard</name>
    <name type="synonym">Felis pardus</name>
    <dbReference type="NCBI Taxonomy" id="9691"/>
    <lineage>
        <taxon>Eukaryota</taxon>
        <taxon>Metazoa</taxon>
        <taxon>Chordata</taxon>
        <taxon>Craniata</taxon>
        <taxon>Vertebrata</taxon>
        <taxon>Euteleostomi</taxon>
        <taxon>Mammalia</taxon>
        <taxon>Eutheria</taxon>
        <taxon>Laurasiatheria</taxon>
        <taxon>Carnivora</taxon>
        <taxon>Feliformia</taxon>
        <taxon>Felidae</taxon>
        <taxon>Pantherinae</taxon>
        <taxon>Panthera</taxon>
    </lineage>
</organism>
<feature type="signal peptide" evidence="2">
    <location>
        <begin position="1"/>
        <end position="30"/>
    </location>
</feature>
<dbReference type="RefSeq" id="XP_019319289.2">
    <property type="nucleotide sequence ID" value="XM_019463744.2"/>
</dbReference>
<dbReference type="AlphaFoldDB" id="A0A9V1GC79"/>
<accession>A0A9V1GC79</accession>
<dbReference type="Proteomes" id="UP001165780">
    <property type="component" value="Unplaced"/>
</dbReference>
<evidence type="ECO:0000313" key="4">
    <source>
        <dbReference type="RefSeq" id="XP_019319289.2"/>
    </source>
</evidence>
<sequence>MGEIVQSEGASRVSTALSLLLRFLASLTQGGPAALFLEGASSPSGVLRLCGSEFRSRRAGQTLHGLPRGAENEHISEDCQDDNLLEKSQQIQDRHLWQVLFTDFQRTDTGGKSFDQGSHTRRTNQRN</sequence>
<dbReference type="GeneID" id="109275505"/>
<keyword evidence="2" id="KW-0732">Signal</keyword>
<protein>
    <submittedName>
        <fullName evidence="4">Uncharacterized protein LOC109275505 isoform X2</fullName>
    </submittedName>
</protein>
<feature type="region of interest" description="Disordered" evidence="1">
    <location>
        <begin position="107"/>
        <end position="127"/>
    </location>
</feature>
<keyword evidence="3" id="KW-1185">Reference proteome</keyword>
<name>A0A9V1GC79_PANPR</name>